<dbReference type="SUPFAM" id="SSF53474">
    <property type="entry name" value="alpha/beta-Hydrolases"/>
    <property type="match status" value="1"/>
</dbReference>
<dbReference type="Gene3D" id="3.40.50.1820">
    <property type="entry name" value="alpha/beta hydrolase"/>
    <property type="match status" value="1"/>
</dbReference>
<dbReference type="PANTHER" id="PTHR43798">
    <property type="entry name" value="MONOACYLGLYCEROL LIPASE"/>
    <property type="match status" value="1"/>
</dbReference>
<evidence type="ECO:0000259" key="2">
    <source>
        <dbReference type="Pfam" id="PF00561"/>
    </source>
</evidence>
<proteinExistence type="predicted"/>
<gene>
    <name evidence="3" type="ORF">COD19_16140</name>
</gene>
<dbReference type="PANTHER" id="PTHR43798:SF31">
    <property type="entry name" value="AB HYDROLASE SUPERFAMILY PROTEIN YCLE"/>
    <property type="match status" value="1"/>
</dbReference>
<evidence type="ECO:0000313" key="3">
    <source>
        <dbReference type="EMBL" id="PGU00645.1"/>
    </source>
</evidence>
<keyword evidence="1" id="KW-0378">Hydrolase</keyword>
<dbReference type="PRINTS" id="PR00111">
    <property type="entry name" value="ABHYDROLASE"/>
</dbReference>
<reference evidence="3 4" key="1">
    <citation type="submission" date="2017-09" db="EMBL/GenBank/DDBJ databases">
        <title>Large-scale bioinformatics analysis of Bacillus genomes uncovers conserved roles of natural products in bacterial physiology.</title>
        <authorList>
            <consortium name="Agbiome Team Llc"/>
            <person name="Bleich R.M."/>
            <person name="Grubbs K.J."/>
            <person name="Santa Maria K.C."/>
            <person name="Allen S.E."/>
            <person name="Farag S."/>
            <person name="Shank E.A."/>
            <person name="Bowers A."/>
        </authorList>
    </citation>
    <scope>NUCLEOTIDE SEQUENCE [LARGE SCALE GENOMIC DNA]</scope>
    <source>
        <strain evidence="3 4">AFS040105</strain>
    </source>
</reference>
<dbReference type="AlphaFoldDB" id="A0A2C1LSA7"/>
<dbReference type="InterPro" id="IPR050266">
    <property type="entry name" value="AB_hydrolase_sf"/>
</dbReference>
<name>A0A2C1LSA7_BACCE</name>
<feature type="domain" description="AB hydrolase-1" evidence="2">
    <location>
        <begin position="85"/>
        <end position="315"/>
    </location>
</feature>
<dbReference type="InterPro" id="IPR000073">
    <property type="entry name" value="AB_hydrolase_1"/>
</dbReference>
<evidence type="ECO:0000313" key="4">
    <source>
        <dbReference type="Proteomes" id="UP000225766"/>
    </source>
</evidence>
<comment type="caution">
    <text evidence="3">The sequence shown here is derived from an EMBL/GenBank/DDBJ whole genome shotgun (WGS) entry which is preliminary data.</text>
</comment>
<organism evidence="3 4">
    <name type="scientific">Bacillus cereus</name>
    <dbReference type="NCBI Taxonomy" id="1396"/>
    <lineage>
        <taxon>Bacteria</taxon>
        <taxon>Bacillati</taxon>
        <taxon>Bacillota</taxon>
        <taxon>Bacilli</taxon>
        <taxon>Bacillales</taxon>
        <taxon>Bacillaceae</taxon>
        <taxon>Bacillus</taxon>
        <taxon>Bacillus cereus group</taxon>
    </lineage>
</organism>
<dbReference type="GO" id="GO:0016020">
    <property type="term" value="C:membrane"/>
    <property type="evidence" value="ECO:0007669"/>
    <property type="project" value="TreeGrafter"/>
</dbReference>
<dbReference type="Proteomes" id="UP000225766">
    <property type="component" value="Unassembled WGS sequence"/>
</dbReference>
<sequence>MSNRRYILSCGRYIRKIADIFRVTVDIFEKSLIYFKLLINYPHSNKKGRDIMWKQQMIHTKRGTFEFFIKGNGEPLCITHHYSQFNETGDYFADVFTTTHRVFLINLRDAGKSVKAKVEKELSMIETIHDLEAIREALQLPTWHFAGHSTGGMLGLLYAITYPTSLQSLVVVGAAASNYTETPFCIYHLEHPQFHYMQQLIENLKSPHLTNEERKELSTKRTKLSLYKPENYNSYFCNPIVKTMSASRMNAFAKEYSSFDLRENLPSIQTKTLIICGRHDVQCPIQYSIEMHKDIRNSIFVTFEESNHYPFLEEATLFSSTTQTFYKSLH</sequence>
<dbReference type="GO" id="GO:0016787">
    <property type="term" value="F:hydrolase activity"/>
    <property type="evidence" value="ECO:0007669"/>
    <property type="project" value="UniProtKB-KW"/>
</dbReference>
<evidence type="ECO:0000256" key="1">
    <source>
        <dbReference type="ARBA" id="ARBA00022801"/>
    </source>
</evidence>
<dbReference type="EMBL" id="NUMG01000021">
    <property type="protein sequence ID" value="PGU00645.1"/>
    <property type="molecule type" value="Genomic_DNA"/>
</dbReference>
<accession>A0A2C1LSA7</accession>
<dbReference type="Pfam" id="PF00561">
    <property type="entry name" value="Abhydrolase_1"/>
    <property type="match status" value="1"/>
</dbReference>
<protein>
    <submittedName>
        <fullName evidence="3">Proline iminopeptidase</fullName>
    </submittedName>
</protein>
<dbReference type="InterPro" id="IPR029058">
    <property type="entry name" value="AB_hydrolase_fold"/>
</dbReference>